<keyword evidence="4 14" id="KW-1134">Transmembrane beta strand</keyword>
<feature type="signal peptide" evidence="17">
    <location>
        <begin position="1"/>
        <end position="24"/>
    </location>
</feature>
<evidence type="ECO:0000256" key="13">
    <source>
        <dbReference type="ARBA" id="ARBA00023237"/>
    </source>
</evidence>
<evidence type="ECO:0000256" key="16">
    <source>
        <dbReference type="RuleBase" id="RU003357"/>
    </source>
</evidence>
<evidence type="ECO:0000256" key="12">
    <source>
        <dbReference type="ARBA" id="ARBA00023170"/>
    </source>
</evidence>
<dbReference type="InterPro" id="IPR039426">
    <property type="entry name" value="TonB-dep_rcpt-like"/>
</dbReference>
<keyword evidence="6 14" id="KW-0812">Transmembrane</keyword>
<evidence type="ECO:0000259" key="19">
    <source>
        <dbReference type="Pfam" id="PF07715"/>
    </source>
</evidence>
<evidence type="ECO:0000313" key="20">
    <source>
        <dbReference type="EMBL" id="MEK8045644.1"/>
    </source>
</evidence>
<dbReference type="InterPro" id="IPR036942">
    <property type="entry name" value="Beta-barrel_TonB_sf"/>
</dbReference>
<evidence type="ECO:0000256" key="4">
    <source>
        <dbReference type="ARBA" id="ARBA00022452"/>
    </source>
</evidence>
<dbReference type="InterPro" id="IPR000531">
    <property type="entry name" value="Beta-barrel_TonB"/>
</dbReference>
<keyword evidence="3 14" id="KW-0813">Transport</keyword>
<proteinExistence type="inferred from homology"/>
<dbReference type="PANTHER" id="PTHR32552">
    <property type="entry name" value="FERRICHROME IRON RECEPTOR-RELATED"/>
    <property type="match status" value="1"/>
</dbReference>
<accession>A0ABU9C1C5</accession>
<feature type="domain" description="TonB-dependent receptor-like beta-barrel" evidence="18">
    <location>
        <begin position="252"/>
        <end position="748"/>
    </location>
</feature>
<evidence type="ECO:0000256" key="7">
    <source>
        <dbReference type="ARBA" id="ARBA00022729"/>
    </source>
</evidence>
<evidence type="ECO:0000256" key="10">
    <source>
        <dbReference type="ARBA" id="ARBA00023077"/>
    </source>
</evidence>
<evidence type="ECO:0000256" key="1">
    <source>
        <dbReference type="ARBA" id="ARBA00004571"/>
    </source>
</evidence>
<evidence type="ECO:0000256" key="9">
    <source>
        <dbReference type="ARBA" id="ARBA00023065"/>
    </source>
</evidence>
<reference evidence="20 21" key="1">
    <citation type="submission" date="2024-04" db="EMBL/GenBank/DDBJ databases">
        <title>Novel species of the genus Ideonella isolated from streams.</title>
        <authorList>
            <person name="Lu H."/>
        </authorList>
    </citation>
    <scope>NUCLEOTIDE SEQUENCE [LARGE SCALE GENOMIC DNA]</scope>
    <source>
        <strain evidence="20 21">LYT19W</strain>
    </source>
</reference>
<dbReference type="PANTHER" id="PTHR32552:SF89">
    <property type="entry name" value="CATECHOLATE SIDEROPHORE RECEPTOR FIU"/>
    <property type="match status" value="1"/>
</dbReference>
<evidence type="ECO:0000259" key="18">
    <source>
        <dbReference type="Pfam" id="PF00593"/>
    </source>
</evidence>
<keyword evidence="12 20" id="KW-0675">Receptor</keyword>
<evidence type="ECO:0000313" key="21">
    <source>
        <dbReference type="Proteomes" id="UP001379945"/>
    </source>
</evidence>
<gene>
    <name evidence="20" type="ORF">AACH00_04710</name>
</gene>
<keyword evidence="21" id="KW-1185">Reference proteome</keyword>
<keyword evidence="9" id="KW-0406">Ion transport</keyword>
<protein>
    <submittedName>
        <fullName evidence="20">TonB-dependent receptor</fullName>
    </submittedName>
</protein>
<comment type="similarity">
    <text evidence="2 14 16">Belongs to the TonB-dependent receptor family.</text>
</comment>
<dbReference type="Pfam" id="PF07715">
    <property type="entry name" value="Plug"/>
    <property type="match status" value="1"/>
</dbReference>
<dbReference type="InterPro" id="IPR010917">
    <property type="entry name" value="TonB_rcpt_CS"/>
</dbReference>
<comment type="caution">
    <text evidence="20">The sequence shown here is derived from an EMBL/GenBank/DDBJ whole genome shotgun (WGS) entry which is preliminary data.</text>
</comment>
<evidence type="ECO:0000256" key="6">
    <source>
        <dbReference type="ARBA" id="ARBA00022692"/>
    </source>
</evidence>
<evidence type="ECO:0000256" key="5">
    <source>
        <dbReference type="ARBA" id="ARBA00022496"/>
    </source>
</evidence>
<dbReference type="PROSITE" id="PS52016">
    <property type="entry name" value="TONB_DEPENDENT_REC_3"/>
    <property type="match status" value="1"/>
</dbReference>
<name>A0ABU9C1C5_9BURK</name>
<keyword evidence="13 14" id="KW-0998">Cell outer membrane</keyword>
<sequence>MRPFTLNAITLALLALTAHGQALAQQAGTDIGKITVTGEGDKLGTGLLVDEDTPKAKSTVTKAQLDKVRASSNPFQAMSLMPGVNSYSYDATGLFGGSLRVRGFNSDQMGFTINGAPVNDSGNFAVYPQEYTDLENTCEISLTQGASDTEAPHVGASGGNVGINSCGANDKARVRASLSAGSLSYRRVFLRADTGQVGDFKGFASISSSQVDKWKGEGKADRTHIDAGAEFKMGDVKLNAGILYNKAVNNNFRTLTLEQVGTLGYTADFATVVPQHLTPVAGTAQNESTIASGTAYYGYALNPFENYLLTAGAHVQLSPVTRLDVEPYFWYGYGTGGVQQTSVAEGSGSTRLGGGVKDINGDGDTLDTIMVYRGSLTETHRPGVTIKLSHSMDNHQLLGGVWMERANHRQTQPATTVDNNGAIATKWLDSDGALLRRADGTLYQGRDWKTVSTGQSAFLQDTIDVDSQWRVIPGVSWRSIKREFTNTANDGSGGGADYVLTRRYSEVLPSLNTSFQFTPEVQAFAGISKNLRAPSNFELGNAVTSVVYVNGAPSTYVVQVRNTVKQETAVNLDMGARFKTPLVKGSVTGFYTRFTDRIGSGYDPVQAGKFDINVGDSTMKGLEVELGTVPYMGFSAYASGTYTVSTLDNDLLNSYVDSVTKKVVSYTAATSGKQFPDTPKGMAALALQWSDGPLMLNLSGKYTSRRYTTMTNDQSIGGYTTIDFNAAWQLPATDWTRNTVLRLNLSNLTNKQYLLANSGSGSSFTVNATGAGSSQPSLYQGAPRFVSMSLQTDF</sequence>
<evidence type="ECO:0000256" key="17">
    <source>
        <dbReference type="SAM" id="SignalP"/>
    </source>
</evidence>
<dbReference type="Proteomes" id="UP001379945">
    <property type="component" value="Unassembled WGS sequence"/>
</dbReference>
<evidence type="ECO:0000256" key="3">
    <source>
        <dbReference type="ARBA" id="ARBA00022448"/>
    </source>
</evidence>
<dbReference type="PROSITE" id="PS01156">
    <property type="entry name" value="TONB_DEPENDENT_REC_2"/>
    <property type="match status" value="1"/>
</dbReference>
<dbReference type="Gene3D" id="2.170.130.10">
    <property type="entry name" value="TonB-dependent receptor, plug domain"/>
    <property type="match status" value="1"/>
</dbReference>
<dbReference type="RefSeq" id="WP_341397929.1">
    <property type="nucleotide sequence ID" value="NZ_JBBUTI010000003.1"/>
</dbReference>
<evidence type="ECO:0000256" key="2">
    <source>
        <dbReference type="ARBA" id="ARBA00009810"/>
    </source>
</evidence>
<keyword evidence="11 14" id="KW-0472">Membrane</keyword>
<evidence type="ECO:0000256" key="15">
    <source>
        <dbReference type="PROSITE-ProRule" id="PRU10144"/>
    </source>
</evidence>
<dbReference type="SUPFAM" id="SSF56935">
    <property type="entry name" value="Porins"/>
    <property type="match status" value="1"/>
</dbReference>
<dbReference type="Gene3D" id="2.40.170.20">
    <property type="entry name" value="TonB-dependent receptor, beta-barrel domain"/>
    <property type="match status" value="1"/>
</dbReference>
<keyword evidence="7 17" id="KW-0732">Signal</keyword>
<keyword evidence="8" id="KW-0408">Iron</keyword>
<evidence type="ECO:0000256" key="8">
    <source>
        <dbReference type="ARBA" id="ARBA00023004"/>
    </source>
</evidence>
<keyword evidence="5" id="KW-0410">Iron transport</keyword>
<feature type="domain" description="TonB-dependent receptor plug" evidence="19">
    <location>
        <begin position="51"/>
        <end position="150"/>
    </location>
</feature>
<dbReference type="InterPro" id="IPR012910">
    <property type="entry name" value="Plug_dom"/>
</dbReference>
<keyword evidence="10 16" id="KW-0798">TonB box</keyword>
<dbReference type="InterPro" id="IPR037066">
    <property type="entry name" value="Plug_dom_sf"/>
</dbReference>
<organism evidence="20 21">
    <name type="scientific">Ideonella margarita</name>
    <dbReference type="NCBI Taxonomy" id="2984191"/>
    <lineage>
        <taxon>Bacteria</taxon>
        <taxon>Pseudomonadati</taxon>
        <taxon>Pseudomonadota</taxon>
        <taxon>Betaproteobacteria</taxon>
        <taxon>Burkholderiales</taxon>
        <taxon>Sphaerotilaceae</taxon>
        <taxon>Ideonella</taxon>
    </lineage>
</organism>
<feature type="chain" id="PRO_5045569886" evidence="17">
    <location>
        <begin position="25"/>
        <end position="794"/>
    </location>
</feature>
<dbReference type="EMBL" id="JBBUTI010000003">
    <property type="protein sequence ID" value="MEK8045644.1"/>
    <property type="molecule type" value="Genomic_DNA"/>
</dbReference>
<comment type="subcellular location">
    <subcellularLocation>
        <location evidence="1 14">Cell outer membrane</location>
        <topology evidence="1 14">Multi-pass membrane protein</topology>
    </subcellularLocation>
</comment>
<evidence type="ECO:0000256" key="14">
    <source>
        <dbReference type="PROSITE-ProRule" id="PRU01360"/>
    </source>
</evidence>
<dbReference type="Pfam" id="PF00593">
    <property type="entry name" value="TonB_dep_Rec_b-barrel"/>
    <property type="match status" value="1"/>
</dbReference>
<feature type="short sequence motif" description="TonB C-terminal box" evidence="15">
    <location>
        <begin position="777"/>
        <end position="794"/>
    </location>
</feature>
<evidence type="ECO:0000256" key="11">
    <source>
        <dbReference type="ARBA" id="ARBA00023136"/>
    </source>
</evidence>